<accession>A0A6N4X4N4</accession>
<reference evidence="1 2" key="1">
    <citation type="submission" date="2020-01" db="EMBL/GenBank/DDBJ databases">
        <authorList>
            <person name="Rodrigo-Torres L."/>
            <person name="Arahal R. D."/>
            <person name="Lucena T."/>
        </authorList>
    </citation>
    <scope>NUCLEOTIDE SEQUENCE [LARGE SCALE GENOMIC DNA]</scope>
    <source>
        <strain evidence="1 2">CECT 9293</strain>
    </source>
</reference>
<dbReference type="Proteomes" id="UP000445144">
    <property type="component" value="Unassembled WGS sequence"/>
</dbReference>
<organism evidence="1 2">
    <name type="scientific">Chryseobacterium potabilaquae</name>
    <dbReference type="NCBI Taxonomy" id="2675057"/>
    <lineage>
        <taxon>Bacteria</taxon>
        <taxon>Pseudomonadati</taxon>
        <taxon>Bacteroidota</taxon>
        <taxon>Flavobacteriia</taxon>
        <taxon>Flavobacteriales</taxon>
        <taxon>Weeksellaceae</taxon>
        <taxon>Chryseobacterium group</taxon>
        <taxon>Chryseobacterium</taxon>
    </lineage>
</organism>
<dbReference type="AlphaFoldDB" id="A0A6N4X4N4"/>
<evidence type="ECO:0000313" key="1">
    <source>
        <dbReference type="EMBL" id="CAA7195855.1"/>
    </source>
</evidence>
<dbReference type="EMBL" id="CACVBR010000015">
    <property type="protein sequence ID" value="CAA7195855.1"/>
    <property type="molecule type" value="Genomic_DNA"/>
</dbReference>
<evidence type="ECO:0008006" key="3">
    <source>
        <dbReference type="Google" id="ProtNLM"/>
    </source>
</evidence>
<keyword evidence="2" id="KW-1185">Reference proteome</keyword>
<name>A0A6N4X4N4_9FLAO</name>
<gene>
    <name evidence="1" type="ORF">CHRY9293_02012</name>
</gene>
<proteinExistence type="predicted"/>
<protein>
    <recommendedName>
        <fullName evidence="3">Outer membrane protein beta-barrel domain-containing protein</fullName>
    </recommendedName>
</protein>
<evidence type="ECO:0000313" key="2">
    <source>
        <dbReference type="Proteomes" id="UP000445144"/>
    </source>
</evidence>
<sequence length="239" mass="26355">MCKERLGAFPSLFKTNYLIFSRSMNNFNRTAFSLALVGLSMGSGSIKAQFLGGRRLKDDEDGPKGQFMVYGSLDYSKITTPSTSSSTVSSAPLGVGYFINNNDLIGVNYAYSQNAVDHNVIYKQNEAGIWYSPSVMLGKYFVLIAQVDAHYVWGQQLTATAESMESFSGYRLRAYPLIGIVLGGGWALKFKFAELSMLQTKTKQEGWTKNYVAGISGSTFGVGISKNFDFRKKSKTDDN</sequence>